<keyword evidence="4" id="KW-1185">Reference proteome</keyword>
<reference evidence="3 4" key="1">
    <citation type="journal article" date="2013" name="Genome Biol.">
        <title>Genome of Acanthamoeba castellanii highlights extensive lateral gene transfer and early evolution of tyrosine kinase signaling.</title>
        <authorList>
            <person name="Clarke M."/>
            <person name="Lohan A.J."/>
            <person name="Liu B."/>
            <person name="Lagkouvardos I."/>
            <person name="Roy S."/>
            <person name="Zafar N."/>
            <person name="Bertelli C."/>
            <person name="Schilde C."/>
            <person name="Kianianmomeni A."/>
            <person name="Burglin T.R."/>
            <person name="Frech C."/>
            <person name="Turcotte B."/>
            <person name="Kopec K.O."/>
            <person name="Synnott J.M."/>
            <person name="Choo C."/>
            <person name="Paponov I."/>
            <person name="Finkler A."/>
            <person name="Soon Heng Tan C."/>
            <person name="Hutchins A.P."/>
            <person name="Weinmeier T."/>
            <person name="Rattei T."/>
            <person name="Chu J.S."/>
            <person name="Gimenez G."/>
            <person name="Irimia M."/>
            <person name="Rigden D.J."/>
            <person name="Fitzpatrick D.A."/>
            <person name="Lorenzo-Morales J."/>
            <person name="Bateman A."/>
            <person name="Chiu C.H."/>
            <person name="Tang P."/>
            <person name="Hegemann P."/>
            <person name="Fromm H."/>
            <person name="Raoult D."/>
            <person name="Greub G."/>
            <person name="Miranda-Saavedra D."/>
            <person name="Chen N."/>
            <person name="Nash P."/>
            <person name="Ginger M.L."/>
            <person name="Horn M."/>
            <person name="Schaap P."/>
            <person name="Caler L."/>
            <person name="Loftus B."/>
        </authorList>
    </citation>
    <scope>NUCLEOTIDE SEQUENCE [LARGE SCALE GENOMIC DNA]</scope>
    <source>
        <strain evidence="3 4">Neff</strain>
    </source>
</reference>
<dbReference type="Proteomes" id="UP000011083">
    <property type="component" value="Unassembled WGS sequence"/>
</dbReference>
<dbReference type="InterPro" id="IPR025239">
    <property type="entry name" value="DUF4187"/>
</dbReference>
<dbReference type="RefSeq" id="XP_004339253.1">
    <property type="nucleotide sequence ID" value="XM_004339205.1"/>
</dbReference>
<dbReference type="SMART" id="SM00443">
    <property type="entry name" value="G_patch"/>
    <property type="match status" value="1"/>
</dbReference>
<dbReference type="OrthoDB" id="786951at2759"/>
<organism evidence="3 4">
    <name type="scientific">Acanthamoeba castellanii (strain ATCC 30010 / Neff)</name>
    <dbReference type="NCBI Taxonomy" id="1257118"/>
    <lineage>
        <taxon>Eukaryota</taxon>
        <taxon>Amoebozoa</taxon>
        <taxon>Discosea</taxon>
        <taxon>Longamoebia</taxon>
        <taxon>Centramoebida</taxon>
        <taxon>Acanthamoebidae</taxon>
        <taxon>Acanthamoeba</taxon>
    </lineage>
</organism>
<dbReference type="VEuPathDB" id="AmoebaDB:ACA1_059470"/>
<dbReference type="InterPro" id="IPR039249">
    <property type="entry name" value="GPATCH11"/>
</dbReference>
<accession>L8GW60</accession>
<dbReference type="InterPro" id="IPR000467">
    <property type="entry name" value="G_patch_dom"/>
</dbReference>
<dbReference type="Pfam" id="PF13821">
    <property type="entry name" value="DUF4187"/>
    <property type="match status" value="1"/>
</dbReference>
<name>L8GW60_ACACF</name>
<dbReference type="GO" id="GO:0000776">
    <property type="term" value="C:kinetochore"/>
    <property type="evidence" value="ECO:0007669"/>
    <property type="project" value="TreeGrafter"/>
</dbReference>
<dbReference type="PANTHER" id="PTHR21032">
    <property type="entry name" value="G PATCH DOMAIN-CONTAINING PROTEIN 11"/>
    <property type="match status" value="1"/>
</dbReference>
<evidence type="ECO:0000313" key="3">
    <source>
        <dbReference type="EMBL" id="ELR17240.1"/>
    </source>
</evidence>
<dbReference type="AlphaFoldDB" id="L8GW60"/>
<feature type="region of interest" description="Disordered" evidence="1">
    <location>
        <begin position="40"/>
        <end position="63"/>
    </location>
</feature>
<gene>
    <name evidence="3" type="ORF">ACA1_059470</name>
</gene>
<dbReference type="SMART" id="SM01173">
    <property type="entry name" value="DUF4187"/>
    <property type="match status" value="1"/>
</dbReference>
<dbReference type="PROSITE" id="PS50174">
    <property type="entry name" value="G_PATCH"/>
    <property type="match status" value="1"/>
</dbReference>
<evidence type="ECO:0000256" key="1">
    <source>
        <dbReference type="SAM" id="MobiDB-lite"/>
    </source>
</evidence>
<dbReference type="PANTHER" id="PTHR21032:SF0">
    <property type="entry name" value="G PATCH DOMAIN-CONTAINING PROTEIN 11"/>
    <property type="match status" value="1"/>
</dbReference>
<sequence length="264" mass="30147">MRRQRACCPPKEVVDMTAQQAQPQALEEEDDYMSAAFIVDAAPPATSSQAPKRKREVQPEKKPLKVLEKEKLKEGLATAISSDNKGFKMLKMMGYKEGSALGRKAEESEGLKEPIAISLRTDRSGLGRLEEIQRVSEDQFRQKKAQEQNLASTYKDRMKERFGERKAHSQLKQAFNICVQLDQEKGLAYSPHLREFEEEEKRKEAEGDAYAPVAWEFEEVLRRLDAVLAHLREQHFYCFYCGCAFNDADDLAQNCPGPSEEDHE</sequence>
<dbReference type="STRING" id="1257118.L8GW60"/>
<dbReference type="EMBL" id="KB007974">
    <property type="protein sequence ID" value="ELR17240.1"/>
    <property type="molecule type" value="Genomic_DNA"/>
</dbReference>
<evidence type="ECO:0000259" key="2">
    <source>
        <dbReference type="PROSITE" id="PS50174"/>
    </source>
</evidence>
<dbReference type="Pfam" id="PF01585">
    <property type="entry name" value="G-patch"/>
    <property type="match status" value="1"/>
</dbReference>
<proteinExistence type="predicted"/>
<dbReference type="OMA" id="YLRESHF"/>
<feature type="domain" description="G-patch" evidence="2">
    <location>
        <begin position="82"/>
        <end position="131"/>
    </location>
</feature>
<dbReference type="KEGG" id="acan:ACA1_059470"/>
<dbReference type="GeneID" id="14917836"/>
<protein>
    <submittedName>
        <fullName evidence="3">Gpatch domain containing protein</fullName>
    </submittedName>
</protein>
<evidence type="ECO:0000313" key="4">
    <source>
        <dbReference type="Proteomes" id="UP000011083"/>
    </source>
</evidence>
<dbReference type="GO" id="GO:0003676">
    <property type="term" value="F:nucleic acid binding"/>
    <property type="evidence" value="ECO:0007669"/>
    <property type="project" value="InterPro"/>
</dbReference>